<feature type="compositionally biased region" description="Basic and acidic residues" evidence="1">
    <location>
        <begin position="249"/>
        <end position="258"/>
    </location>
</feature>
<feature type="compositionally biased region" description="Polar residues" evidence="1">
    <location>
        <begin position="233"/>
        <end position="247"/>
    </location>
</feature>
<evidence type="ECO:0000313" key="2">
    <source>
        <dbReference type="EMBL" id="CDW72857.1"/>
    </source>
</evidence>
<dbReference type="AlphaFoldDB" id="A0A077ZSL4"/>
<name>A0A077ZSL4_STYLE</name>
<dbReference type="Proteomes" id="UP000039865">
    <property type="component" value="Unassembled WGS sequence"/>
</dbReference>
<evidence type="ECO:0000313" key="3">
    <source>
        <dbReference type="Proteomes" id="UP000039865"/>
    </source>
</evidence>
<protein>
    <submittedName>
        <fullName evidence="2">Uncharacterized protein</fullName>
    </submittedName>
</protein>
<feature type="region of interest" description="Disordered" evidence="1">
    <location>
        <begin position="47"/>
        <end position="104"/>
    </location>
</feature>
<dbReference type="EMBL" id="CCKQ01001739">
    <property type="protein sequence ID" value="CDW72857.1"/>
    <property type="molecule type" value="Genomic_DNA"/>
</dbReference>
<proteinExistence type="predicted"/>
<accession>A0A077ZSL4</accession>
<gene>
    <name evidence="2" type="primary">Contig148.g177</name>
    <name evidence="2" type="ORF">STYLEM_1824</name>
</gene>
<feature type="compositionally biased region" description="Basic and acidic residues" evidence="1">
    <location>
        <begin position="216"/>
        <end position="231"/>
    </location>
</feature>
<evidence type="ECO:0000256" key="1">
    <source>
        <dbReference type="SAM" id="MobiDB-lite"/>
    </source>
</evidence>
<feature type="region of interest" description="Disordered" evidence="1">
    <location>
        <begin position="204"/>
        <end position="287"/>
    </location>
</feature>
<organism evidence="2 3">
    <name type="scientific">Stylonychia lemnae</name>
    <name type="common">Ciliate</name>
    <dbReference type="NCBI Taxonomy" id="5949"/>
    <lineage>
        <taxon>Eukaryota</taxon>
        <taxon>Sar</taxon>
        <taxon>Alveolata</taxon>
        <taxon>Ciliophora</taxon>
        <taxon>Intramacronucleata</taxon>
        <taxon>Spirotrichea</taxon>
        <taxon>Stichotrichia</taxon>
        <taxon>Sporadotrichida</taxon>
        <taxon>Oxytrichidae</taxon>
        <taxon>Stylonychinae</taxon>
        <taxon>Stylonychia</taxon>
    </lineage>
</organism>
<sequence>MDSLLLGNAPPILQPTKPIMNQSYTQLKTAQNQNQNNNTPLIQIATNTQKQQQQPPLHSQKLPQQQQQLITSQSQNKTQTQDLSQPSQYQQQQQQTQIASKKTQNLISSSALQTIEEDKEEVNGTPQLEKKMPYQLGKSDGGAIKQFGDFGLGGQSTKIKGNQPTGINVEKKESFGLGGLGALNLNDQKQDEIQNDFKNISFGSKTLMKGPQDLQQRPEIKKEELKPEDKTIGQFSGISIPVKSQGQVKPKEEQKRPELNTIIARQKDQDKTGAQSKEKDQLEQKPASQNIVVFGTSTNTLRPQFNKQTSQLAPSSQPNKVFGAGTSLGQQAPGLTFSSVSGGGNITTGATSLQNTQINLRNQPWIWFTKK</sequence>
<keyword evidence="3" id="KW-1185">Reference proteome</keyword>
<dbReference type="InParanoid" id="A0A077ZSL4"/>
<feature type="compositionally biased region" description="Basic and acidic residues" evidence="1">
    <location>
        <begin position="265"/>
        <end position="283"/>
    </location>
</feature>
<reference evidence="2 3" key="1">
    <citation type="submission" date="2014-06" db="EMBL/GenBank/DDBJ databases">
        <authorList>
            <person name="Swart Estienne"/>
        </authorList>
    </citation>
    <scope>NUCLEOTIDE SEQUENCE [LARGE SCALE GENOMIC DNA]</scope>
    <source>
        <strain evidence="2 3">130c</strain>
    </source>
</reference>